<evidence type="ECO:0000313" key="2">
    <source>
        <dbReference type="EMBL" id="AUX43085.1"/>
    </source>
</evidence>
<reference evidence="2 3" key="1">
    <citation type="submission" date="2015-09" db="EMBL/GenBank/DDBJ databases">
        <title>Sorangium comparison.</title>
        <authorList>
            <person name="Zaburannyi N."/>
            <person name="Bunk B."/>
            <person name="Overmann J."/>
            <person name="Mueller R."/>
        </authorList>
    </citation>
    <scope>NUCLEOTIDE SEQUENCE [LARGE SCALE GENOMIC DNA]</scope>
    <source>
        <strain evidence="2 3">So ce26</strain>
    </source>
</reference>
<name>A0A2L0EUY4_SORCE</name>
<gene>
    <name evidence="2" type="ORF">SOCE26_045250</name>
</gene>
<sequence length="225" mass="23155">MISDVEIENEIRALVADFLEGMRALARKDVLRTVGRHLQVDIGAAGSLPEPAKTPTKPGRKRASAPAPSRAAAPTAPARGAPARPARGKPARGTSRKKAAAPRGGKGAALPAPASRAPASRAPKAKAASARQPVDTAGEKAPEPAAMAKVAAAARPEGQPAVAYGNEIADALLAHVEIEPGQGIEELALAMGTPATELQEPIKQLLAENKITEEQDQGQTSYYPT</sequence>
<accession>A0A2L0EUY4</accession>
<organism evidence="2 3">
    <name type="scientific">Sorangium cellulosum</name>
    <name type="common">Polyangium cellulosum</name>
    <dbReference type="NCBI Taxonomy" id="56"/>
    <lineage>
        <taxon>Bacteria</taxon>
        <taxon>Pseudomonadati</taxon>
        <taxon>Myxococcota</taxon>
        <taxon>Polyangia</taxon>
        <taxon>Polyangiales</taxon>
        <taxon>Polyangiaceae</taxon>
        <taxon>Sorangium</taxon>
    </lineage>
</organism>
<proteinExistence type="predicted"/>
<evidence type="ECO:0000256" key="1">
    <source>
        <dbReference type="SAM" id="MobiDB-lite"/>
    </source>
</evidence>
<evidence type="ECO:0000313" key="3">
    <source>
        <dbReference type="Proteomes" id="UP000238348"/>
    </source>
</evidence>
<dbReference type="Proteomes" id="UP000238348">
    <property type="component" value="Chromosome"/>
</dbReference>
<dbReference type="EMBL" id="CP012673">
    <property type="protein sequence ID" value="AUX43085.1"/>
    <property type="molecule type" value="Genomic_DNA"/>
</dbReference>
<feature type="region of interest" description="Disordered" evidence="1">
    <location>
        <begin position="45"/>
        <end position="143"/>
    </location>
</feature>
<dbReference type="AlphaFoldDB" id="A0A2L0EUY4"/>
<feature type="compositionally biased region" description="Low complexity" evidence="1">
    <location>
        <begin position="108"/>
        <end position="131"/>
    </location>
</feature>
<feature type="compositionally biased region" description="Low complexity" evidence="1">
    <location>
        <begin position="64"/>
        <end position="85"/>
    </location>
</feature>
<feature type="compositionally biased region" description="Basic residues" evidence="1">
    <location>
        <begin position="86"/>
        <end position="100"/>
    </location>
</feature>
<protein>
    <submittedName>
        <fullName evidence="2">Uncharacterized protein</fullName>
    </submittedName>
</protein>